<keyword evidence="3" id="KW-1185">Reference proteome</keyword>
<sequence>MAASNSDESAAASWTASASFSGSSSTAVGAVKRTSSQADANCTCGASTTKRSCLACLNEMLLSGDECAINPYGTCVTKDEAERAQTALQNALSASRDVPGSLAIYASANASYCGSDDQVCSACRATWISEYELGSLGIATALGRGNGTALSCTGADGCVCLAYCELREIIESPSIRLDTSPPPSASAGWVAFRERLIEDEREQLELREDEQGEANKQTPTPTLSAAAPRIAVEIGEGFRPESPSQLHRQQPPAAPQ</sequence>
<organism evidence="2 3">
    <name type="scientific">Globisporangium ultimum (strain ATCC 200006 / CBS 805.95 / DAOM BR144)</name>
    <name type="common">Pythium ultimum</name>
    <dbReference type="NCBI Taxonomy" id="431595"/>
    <lineage>
        <taxon>Eukaryota</taxon>
        <taxon>Sar</taxon>
        <taxon>Stramenopiles</taxon>
        <taxon>Oomycota</taxon>
        <taxon>Peronosporomycetes</taxon>
        <taxon>Pythiales</taxon>
        <taxon>Pythiaceae</taxon>
        <taxon>Globisporangium</taxon>
    </lineage>
</organism>
<evidence type="ECO:0000313" key="3">
    <source>
        <dbReference type="Proteomes" id="UP000019132"/>
    </source>
</evidence>
<evidence type="ECO:0000313" key="2">
    <source>
        <dbReference type="EnsemblProtists" id="PYU1_T010794"/>
    </source>
</evidence>
<proteinExistence type="predicted"/>
<accession>K3X0P5</accession>
<dbReference type="VEuPathDB" id="FungiDB:PYU1_G010771"/>
<name>K3X0P5_GLOUD</name>
<dbReference type="AlphaFoldDB" id="K3X0P5"/>
<reference evidence="3" key="2">
    <citation type="submission" date="2010-04" db="EMBL/GenBank/DDBJ databases">
        <authorList>
            <person name="Buell R."/>
            <person name="Hamilton J."/>
            <person name="Hostetler J."/>
        </authorList>
    </citation>
    <scope>NUCLEOTIDE SEQUENCE [LARGE SCALE GENOMIC DNA]</scope>
    <source>
        <strain evidence="3">DAOM:BR144</strain>
    </source>
</reference>
<dbReference type="EnsemblProtists" id="PYU1_T010794">
    <property type="protein sequence ID" value="PYU1_T010794"/>
    <property type="gene ID" value="PYU1_G010771"/>
</dbReference>
<feature type="compositionally biased region" description="Polar residues" evidence="1">
    <location>
        <begin position="214"/>
        <end position="223"/>
    </location>
</feature>
<evidence type="ECO:0000256" key="1">
    <source>
        <dbReference type="SAM" id="MobiDB-lite"/>
    </source>
</evidence>
<reference evidence="2" key="3">
    <citation type="submission" date="2015-02" db="UniProtKB">
        <authorList>
            <consortium name="EnsemblProtists"/>
        </authorList>
    </citation>
    <scope>IDENTIFICATION</scope>
    <source>
        <strain evidence="2">DAOM BR144</strain>
    </source>
</reference>
<dbReference type="Proteomes" id="UP000019132">
    <property type="component" value="Unassembled WGS sequence"/>
</dbReference>
<protein>
    <submittedName>
        <fullName evidence="2">Uncharacterized protein</fullName>
    </submittedName>
</protein>
<feature type="region of interest" description="Disordered" evidence="1">
    <location>
        <begin position="205"/>
        <end position="256"/>
    </location>
</feature>
<dbReference type="InParanoid" id="K3X0P5"/>
<dbReference type="HOGENOM" id="CLU_050322_2_0_1"/>
<reference evidence="3" key="1">
    <citation type="journal article" date="2010" name="Genome Biol.">
        <title>Genome sequence of the necrotrophic plant pathogen Pythium ultimum reveals original pathogenicity mechanisms and effector repertoire.</title>
        <authorList>
            <person name="Levesque C.A."/>
            <person name="Brouwer H."/>
            <person name="Cano L."/>
            <person name="Hamilton J.P."/>
            <person name="Holt C."/>
            <person name="Huitema E."/>
            <person name="Raffaele S."/>
            <person name="Robideau G.P."/>
            <person name="Thines M."/>
            <person name="Win J."/>
            <person name="Zerillo M.M."/>
            <person name="Beakes G.W."/>
            <person name="Boore J.L."/>
            <person name="Busam D."/>
            <person name="Dumas B."/>
            <person name="Ferriera S."/>
            <person name="Fuerstenberg S.I."/>
            <person name="Gachon C.M."/>
            <person name="Gaulin E."/>
            <person name="Govers F."/>
            <person name="Grenville-Briggs L."/>
            <person name="Horner N."/>
            <person name="Hostetler J."/>
            <person name="Jiang R.H."/>
            <person name="Johnson J."/>
            <person name="Krajaejun T."/>
            <person name="Lin H."/>
            <person name="Meijer H.J."/>
            <person name="Moore B."/>
            <person name="Morris P."/>
            <person name="Phuntmart V."/>
            <person name="Puiu D."/>
            <person name="Shetty J."/>
            <person name="Stajich J.E."/>
            <person name="Tripathy S."/>
            <person name="Wawra S."/>
            <person name="van West P."/>
            <person name="Whitty B.R."/>
            <person name="Coutinho P.M."/>
            <person name="Henrissat B."/>
            <person name="Martin F."/>
            <person name="Thomas P.D."/>
            <person name="Tyler B.M."/>
            <person name="De Vries R.P."/>
            <person name="Kamoun S."/>
            <person name="Yandell M."/>
            <person name="Tisserat N."/>
            <person name="Buell C.R."/>
        </authorList>
    </citation>
    <scope>NUCLEOTIDE SEQUENCE</scope>
    <source>
        <strain evidence="3">DAOM:BR144</strain>
    </source>
</reference>
<dbReference type="EMBL" id="GL376592">
    <property type="status" value="NOT_ANNOTATED_CDS"/>
    <property type="molecule type" value="Genomic_DNA"/>
</dbReference>